<dbReference type="AlphaFoldDB" id="A0A8H7S5R4"/>
<name>A0A8H7S5R4_9FUNG</name>
<dbReference type="PANTHER" id="PTHR43319:SF3">
    <property type="entry name" value="BETA-LACTAMASE-RELATED DOMAIN-CONTAINING PROTEIN"/>
    <property type="match status" value="1"/>
</dbReference>
<dbReference type="Proteomes" id="UP000646827">
    <property type="component" value="Unassembled WGS sequence"/>
</dbReference>
<dbReference type="Pfam" id="PF00144">
    <property type="entry name" value="Beta-lactamase"/>
    <property type="match status" value="1"/>
</dbReference>
<evidence type="ECO:0000256" key="1">
    <source>
        <dbReference type="SAM" id="MobiDB-lite"/>
    </source>
</evidence>
<dbReference type="InterPro" id="IPR052907">
    <property type="entry name" value="Beta-lactamase/esterase"/>
</dbReference>
<keyword evidence="2" id="KW-0812">Transmembrane</keyword>
<dbReference type="Gene3D" id="3.40.710.10">
    <property type="entry name" value="DD-peptidase/beta-lactamase superfamily"/>
    <property type="match status" value="1"/>
</dbReference>
<keyword evidence="2" id="KW-1133">Transmembrane helix</keyword>
<dbReference type="PANTHER" id="PTHR43319">
    <property type="entry name" value="BETA-LACTAMASE-RELATED"/>
    <property type="match status" value="1"/>
</dbReference>
<dbReference type="InterPro" id="IPR001466">
    <property type="entry name" value="Beta-lactam-related"/>
</dbReference>
<evidence type="ECO:0000313" key="4">
    <source>
        <dbReference type="EMBL" id="KAG2223337.1"/>
    </source>
</evidence>
<comment type="caution">
    <text evidence="4">The sequence shown here is derived from an EMBL/GenBank/DDBJ whole genome shotgun (WGS) entry which is preliminary data.</text>
</comment>
<organism evidence="4 5">
    <name type="scientific">Circinella minor</name>
    <dbReference type="NCBI Taxonomy" id="1195481"/>
    <lineage>
        <taxon>Eukaryota</taxon>
        <taxon>Fungi</taxon>
        <taxon>Fungi incertae sedis</taxon>
        <taxon>Mucoromycota</taxon>
        <taxon>Mucoromycotina</taxon>
        <taxon>Mucoromycetes</taxon>
        <taxon>Mucorales</taxon>
        <taxon>Lichtheimiaceae</taxon>
        <taxon>Circinella</taxon>
    </lineage>
</organism>
<dbReference type="SUPFAM" id="SSF56601">
    <property type="entry name" value="beta-lactamase/transpeptidase-like"/>
    <property type="match status" value="1"/>
</dbReference>
<feature type="domain" description="Beta-lactamase-related" evidence="3">
    <location>
        <begin position="107"/>
        <end position="456"/>
    </location>
</feature>
<feature type="transmembrane region" description="Helical" evidence="2">
    <location>
        <begin position="32"/>
        <end position="55"/>
    </location>
</feature>
<keyword evidence="2" id="KW-0472">Membrane</keyword>
<gene>
    <name evidence="4" type="ORF">INT45_008994</name>
</gene>
<proteinExistence type="predicted"/>
<feature type="region of interest" description="Disordered" evidence="1">
    <location>
        <begin position="1"/>
        <end position="26"/>
    </location>
</feature>
<dbReference type="EMBL" id="JAEPRB010000063">
    <property type="protein sequence ID" value="KAG2223337.1"/>
    <property type="molecule type" value="Genomic_DNA"/>
</dbReference>
<dbReference type="OrthoDB" id="5946976at2759"/>
<evidence type="ECO:0000259" key="3">
    <source>
        <dbReference type="Pfam" id="PF00144"/>
    </source>
</evidence>
<evidence type="ECO:0000313" key="5">
    <source>
        <dbReference type="Proteomes" id="UP000646827"/>
    </source>
</evidence>
<reference evidence="4 5" key="1">
    <citation type="submission" date="2020-12" db="EMBL/GenBank/DDBJ databases">
        <title>Metabolic potential, ecology and presence of endohyphal bacteria is reflected in genomic diversity of Mucoromycotina.</title>
        <authorList>
            <person name="Muszewska A."/>
            <person name="Okrasinska A."/>
            <person name="Steczkiewicz K."/>
            <person name="Drgas O."/>
            <person name="Orlowska M."/>
            <person name="Perlinska-Lenart U."/>
            <person name="Aleksandrzak-Piekarczyk T."/>
            <person name="Szatraj K."/>
            <person name="Zielenkiewicz U."/>
            <person name="Pilsyk S."/>
            <person name="Malc E."/>
            <person name="Mieczkowski P."/>
            <person name="Kruszewska J.S."/>
            <person name="Biernat P."/>
            <person name="Pawlowska J."/>
        </authorList>
    </citation>
    <scope>NUCLEOTIDE SEQUENCE [LARGE SCALE GENOMIC DNA]</scope>
    <source>
        <strain evidence="4 5">CBS 142.35</strain>
    </source>
</reference>
<feature type="compositionally biased region" description="Low complexity" evidence="1">
    <location>
        <begin position="13"/>
        <end position="25"/>
    </location>
</feature>
<evidence type="ECO:0000256" key="2">
    <source>
        <dbReference type="SAM" id="Phobius"/>
    </source>
</evidence>
<sequence>MPSKGKKRENSKSRASSSISNKQSNPTTRSTAIWSVFKILTAVVAAASAIGYIGIERYLTQGGPFTPWTCSVFGYKCERRYDVSFRGYVDDDYLSAAETFKENFYAGEEVGAAVSAYVDGKLVLDLQGGWQNVEEQIPYTDKTLQVVFSSTKALAAIVVARFVDRGILSYDEKITTYWPEFGQGNKENVTLGDLMLHAAGVGYLDVPIKTAEAEDPERWSYILASQPHNFGGIRTRSYHAQTYGWYINEILQRVANTTVHNVAMDELNKQYNIEWNLKPYQLEYDNRIAPFYTGPLLFRATRLLKLVGGPLAFLNAVIHPDNIAAKSLANDLDNISLIDCRRLAARRIESPAASGFTNAHSIAKLAAMMANGGKAIVDGEPDLLSPEGFELSSTPIDPPEIDLLLRKAMPQEKGGWGKFDEVVIDGIEFTGWAGMGGSVFVWNQEYKIGFGYVMNAIPSWQSPDNRSVGILRQIVNEVLKKNKNRKQ</sequence>
<keyword evidence="5" id="KW-1185">Reference proteome</keyword>
<protein>
    <recommendedName>
        <fullName evidence="3">Beta-lactamase-related domain-containing protein</fullName>
    </recommendedName>
</protein>
<accession>A0A8H7S5R4</accession>
<dbReference type="InterPro" id="IPR012338">
    <property type="entry name" value="Beta-lactam/transpept-like"/>
</dbReference>